<keyword evidence="3" id="KW-1185">Reference proteome</keyword>
<dbReference type="PANTHER" id="PTHR38602:SF1">
    <property type="entry name" value="INNER MEMBRANE PROTEIN"/>
    <property type="match status" value="1"/>
</dbReference>
<dbReference type="RefSeq" id="WP_084885445.1">
    <property type="nucleotide sequence ID" value="NZ_JAFEUM010000009.1"/>
</dbReference>
<dbReference type="Pfam" id="PF09838">
    <property type="entry name" value="DUF2065"/>
    <property type="match status" value="1"/>
</dbReference>
<keyword evidence="1" id="KW-1133">Transmembrane helix</keyword>
<name>A0ABS2HL92_9VIBR</name>
<evidence type="ECO:0000256" key="1">
    <source>
        <dbReference type="SAM" id="Phobius"/>
    </source>
</evidence>
<keyword evidence="1" id="KW-0472">Membrane</keyword>
<accession>A0ABS2HL92</accession>
<proteinExistence type="predicted"/>
<dbReference type="InterPro" id="IPR019201">
    <property type="entry name" value="DUF2065"/>
</dbReference>
<protein>
    <submittedName>
        <fullName evidence="2">DUF2065 domain-containing protein</fullName>
    </submittedName>
</protein>
<evidence type="ECO:0000313" key="2">
    <source>
        <dbReference type="EMBL" id="MBM7038260.1"/>
    </source>
</evidence>
<evidence type="ECO:0000313" key="3">
    <source>
        <dbReference type="Proteomes" id="UP000809621"/>
    </source>
</evidence>
<gene>
    <name evidence="2" type="ORF">JQC93_17840</name>
</gene>
<dbReference type="EMBL" id="JAFEUM010000009">
    <property type="protein sequence ID" value="MBM7038260.1"/>
    <property type="molecule type" value="Genomic_DNA"/>
</dbReference>
<dbReference type="Proteomes" id="UP000809621">
    <property type="component" value="Unassembled WGS sequence"/>
</dbReference>
<comment type="caution">
    <text evidence="2">The sequence shown here is derived from an EMBL/GenBank/DDBJ whole genome shotgun (WGS) entry which is preliminary data.</text>
</comment>
<reference evidence="2 3" key="1">
    <citation type="submission" date="2021-02" db="EMBL/GenBank/DDBJ databases">
        <authorList>
            <person name="Park J.-S."/>
        </authorList>
    </citation>
    <scope>NUCLEOTIDE SEQUENCE [LARGE SCALE GENOMIC DNA]</scope>
    <source>
        <strain evidence="2 3">188UL20-2</strain>
    </source>
</reference>
<feature type="transmembrane region" description="Helical" evidence="1">
    <location>
        <begin position="6"/>
        <end position="22"/>
    </location>
</feature>
<organism evidence="2 3">
    <name type="scientific">Vibrio ulleungensis</name>
    <dbReference type="NCBI Taxonomy" id="2807619"/>
    <lineage>
        <taxon>Bacteria</taxon>
        <taxon>Pseudomonadati</taxon>
        <taxon>Pseudomonadota</taxon>
        <taxon>Gammaproteobacteria</taxon>
        <taxon>Vibrionales</taxon>
        <taxon>Vibrionaceae</taxon>
        <taxon>Vibrio</taxon>
    </lineage>
</organism>
<dbReference type="PANTHER" id="PTHR38602">
    <property type="entry name" value="INNER MEMBRANE PROTEIN-RELATED"/>
    <property type="match status" value="1"/>
</dbReference>
<feature type="transmembrane region" description="Helical" evidence="1">
    <location>
        <begin position="42"/>
        <end position="60"/>
    </location>
</feature>
<sequence length="61" mass="6634">MSESIWIAFGIVLIVEGAGPFIHPKGWRNMVAQLASQDDNQLRRIGGCLFVAGAVMILMFG</sequence>
<keyword evidence="1" id="KW-0812">Transmembrane</keyword>